<organism evidence="3 4">
    <name type="scientific">Amycolatopsis thermophila</name>
    <dbReference type="NCBI Taxonomy" id="206084"/>
    <lineage>
        <taxon>Bacteria</taxon>
        <taxon>Bacillati</taxon>
        <taxon>Actinomycetota</taxon>
        <taxon>Actinomycetes</taxon>
        <taxon>Pseudonocardiales</taxon>
        <taxon>Pseudonocardiaceae</taxon>
        <taxon>Amycolatopsis</taxon>
    </lineage>
</organism>
<dbReference type="PROSITE" id="PS00455">
    <property type="entry name" value="AMP_BINDING"/>
    <property type="match status" value="1"/>
</dbReference>
<dbReference type="SUPFAM" id="SSF56801">
    <property type="entry name" value="Acetyl-CoA synthetase-like"/>
    <property type="match status" value="1"/>
</dbReference>
<dbReference type="InterPro" id="IPR000873">
    <property type="entry name" value="AMP-dep_synth/lig_dom"/>
</dbReference>
<sequence>MNPSATTRLFVIRPLRCGDPAGGLHEGVWVSVAERTAWRERSADELPSAVDEMVPRYILERVAGATPDATAVLFEDGTEWTFRQALAAGHRAANALAGRGVGRGDRVLVFLPNGQDWLRAWFGATFLGAVVTPVNTAYKGDLLAHVCGDSGASVIVTDDGLRPRVDAVGLELDVVDGAGLADGSPEPVADPQLEPWDLHFINYTSGTTGASKGVATTYLHSCMASYHSFAVKVRPGDRVLVDLPLFHVGGQCPALAFWSCGQSIALREVFTASRWLDVVRETGATFAFLVGTMAGMVLSKPPRPGDAESPLRSVYISPVPSDPQRVVDRFGLEELYISMGSTEGGSIFVSAPDRPLRPGLLGRPRPGMEVAVADSHDQRVPAGQPGELLLRTDRPWEIIAEYWRNPVATAAAWRNGWFHTGDLVREDDGDFFFVDRVKDAIRRRGENVSNMEVEAQVAAYPEVAEVACVAGPSEFEGDDEVKVFVVVKDAAAFDPAKLIEFLLPRLPYFMVPRFVEVIDALPKTPTNKIRKAALRELGNSARTWDRAAAGIVVDRRS</sequence>
<accession>A0ABU0F577</accession>
<dbReference type="Pfam" id="PF13193">
    <property type="entry name" value="AMP-binding_C"/>
    <property type="match status" value="1"/>
</dbReference>
<dbReference type="RefSeq" id="WP_306998182.1">
    <property type="nucleotide sequence ID" value="NZ_JAUSUT010000001.1"/>
</dbReference>
<dbReference type="GO" id="GO:0016874">
    <property type="term" value="F:ligase activity"/>
    <property type="evidence" value="ECO:0007669"/>
    <property type="project" value="UniProtKB-KW"/>
</dbReference>
<keyword evidence="4" id="KW-1185">Reference proteome</keyword>
<dbReference type="Gene3D" id="3.30.300.30">
    <property type="match status" value="1"/>
</dbReference>
<dbReference type="Pfam" id="PF00501">
    <property type="entry name" value="AMP-binding"/>
    <property type="match status" value="1"/>
</dbReference>
<proteinExistence type="predicted"/>
<reference evidence="3 4" key="1">
    <citation type="submission" date="2023-07" db="EMBL/GenBank/DDBJ databases">
        <title>Sequencing the genomes of 1000 actinobacteria strains.</title>
        <authorList>
            <person name="Klenk H.-P."/>
        </authorList>
    </citation>
    <scope>NUCLEOTIDE SEQUENCE [LARGE SCALE GENOMIC DNA]</scope>
    <source>
        <strain evidence="3 4">DSM 45805</strain>
    </source>
</reference>
<evidence type="ECO:0000259" key="1">
    <source>
        <dbReference type="Pfam" id="PF00501"/>
    </source>
</evidence>
<dbReference type="Gene3D" id="3.40.50.12780">
    <property type="entry name" value="N-terminal domain of ligase-like"/>
    <property type="match status" value="1"/>
</dbReference>
<dbReference type="PANTHER" id="PTHR43767:SF1">
    <property type="entry name" value="NONRIBOSOMAL PEPTIDE SYNTHASE PES1 (EUROFUNG)-RELATED"/>
    <property type="match status" value="1"/>
</dbReference>
<evidence type="ECO:0000313" key="3">
    <source>
        <dbReference type="EMBL" id="MDQ0382740.1"/>
    </source>
</evidence>
<dbReference type="InterPro" id="IPR020845">
    <property type="entry name" value="AMP-binding_CS"/>
</dbReference>
<dbReference type="InterPro" id="IPR050237">
    <property type="entry name" value="ATP-dep_AMP-bd_enzyme"/>
</dbReference>
<evidence type="ECO:0000313" key="4">
    <source>
        <dbReference type="Proteomes" id="UP001229651"/>
    </source>
</evidence>
<dbReference type="EMBL" id="JAUSUT010000001">
    <property type="protein sequence ID" value="MDQ0382740.1"/>
    <property type="molecule type" value="Genomic_DNA"/>
</dbReference>
<feature type="domain" description="AMP-binding enzyme C-terminal" evidence="2">
    <location>
        <begin position="452"/>
        <end position="528"/>
    </location>
</feature>
<dbReference type="PANTHER" id="PTHR43767">
    <property type="entry name" value="LONG-CHAIN-FATTY-ACID--COA LIGASE"/>
    <property type="match status" value="1"/>
</dbReference>
<dbReference type="InterPro" id="IPR045851">
    <property type="entry name" value="AMP-bd_C_sf"/>
</dbReference>
<dbReference type="InterPro" id="IPR042099">
    <property type="entry name" value="ANL_N_sf"/>
</dbReference>
<dbReference type="InterPro" id="IPR025110">
    <property type="entry name" value="AMP-bd_C"/>
</dbReference>
<comment type="caution">
    <text evidence="3">The sequence shown here is derived from an EMBL/GenBank/DDBJ whole genome shotgun (WGS) entry which is preliminary data.</text>
</comment>
<evidence type="ECO:0000259" key="2">
    <source>
        <dbReference type="Pfam" id="PF13193"/>
    </source>
</evidence>
<name>A0ABU0F577_9PSEU</name>
<dbReference type="EC" id="6.2.1.-" evidence="3"/>
<keyword evidence="3" id="KW-0436">Ligase</keyword>
<protein>
    <submittedName>
        <fullName evidence="3">Crotonobetaine/carnitine-CoA ligase</fullName>
        <ecNumber evidence="3">6.2.1.-</ecNumber>
    </submittedName>
</protein>
<gene>
    <name evidence="3" type="ORF">FB470_006734</name>
</gene>
<feature type="domain" description="AMP-dependent synthetase/ligase" evidence="1">
    <location>
        <begin position="59"/>
        <end position="393"/>
    </location>
</feature>
<dbReference type="Proteomes" id="UP001229651">
    <property type="component" value="Unassembled WGS sequence"/>
</dbReference>